<evidence type="ECO:0000256" key="1">
    <source>
        <dbReference type="ARBA" id="ARBA00009528"/>
    </source>
</evidence>
<dbReference type="PRINTS" id="PR00481">
    <property type="entry name" value="LAMNOPPTDASE"/>
</dbReference>
<dbReference type="EMBL" id="EAAA01002609">
    <property type="status" value="NOT_ANNOTATED_CDS"/>
    <property type="molecule type" value="Genomic_DNA"/>
</dbReference>
<dbReference type="InterPro" id="IPR011356">
    <property type="entry name" value="Leucine_aapep/pepB"/>
</dbReference>
<dbReference type="Pfam" id="PF00883">
    <property type="entry name" value="Peptidase_M17"/>
    <property type="match status" value="1"/>
</dbReference>
<evidence type="ECO:0000313" key="6">
    <source>
        <dbReference type="Ensembl" id="ENSCINP00000016401.3"/>
    </source>
</evidence>
<keyword evidence="7" id="KW-1185">Reference proteome</keyword>
<dbReference type="GO" id="GO:0006508">
    <property type="term" value="P:proteolysis"/>
    <property type="evidence" value="ECO:0000318"/>
    <property type="project" value="GO_Central"/>
</dbReference>
<dbReference type="GO" id="GO:0070006">
    <property type="term" value="F:metalloaminopeptidase activity"/>
    <property type="evidence" value="ECO:0007669"/>
    <property type="project" value="InterPro"/>
</dbReference>
<accession>F6SSX2</accession>
<evidence type="ECO:0000259" key="5">
    <source>
        <dbReference type="PROSITE" id="PS00631"/>
    </source>
</evidence>
<gene>
    <name evidence="6" type="primary">LOC100176888</name>
</gene>
<dbReference type="HOGENOM" id="CLU_013734_1_2_1"/>
<dbReference type="Gene3D" id="3.40.220.10">
    <property type="entry name" value="Leucine Aminopeptidase, subunit E, domain 1"/>
    <property type="match status" value="1"/>
</dbReference>
<dbReference type="AlphaFoldDB" id="F6SSX2"/>
<dbReference type="Gene3D" id="3.40.630.10">
    <property type="entry name" value="Zn peptidases"/>
    <property type="match status" value="1"/>
</dbReference>
<reference evidence="6" key="4">
    <citation type="submission" date="2025-09" db="UniProtKB">
        <authorList>
            <consortium name="Ensembl"/>
        </authorList>
    </citation>
    <scope>IDENTIFICATION</scope>
</reference>
<dbReference type="CDD" id="cd00433">
    <property type="entry name" value="Peptidase_M17"/>
    <property type="match status" value="1"/>
</dbReference>
<sequence length="524" mass="56915">MLHRQASRLLNYSKVQGRYVSIKKYSNEAETRAIILGLHTPKEKGSDSNSTSKISVKEIKGTESFNFYNKKWNNDLTDLVSIGNPLKAGQARTFYGKKDEFSAVTVVGIAESDPEVKSSELIDDEKENMRLAVAAGIKSYKDSGFSSLHVDAAVSPLGAAEGAFLASWSYKEKERNKFPSTISPLQEQGNRVHSYYEQEWNVGKVYADCQNFARFLMESPANLMTPTLFAENVSKAFEDAKKVFVRDRDWIEKENMGAFLSVSNGSDEPPKFVEIHYKSENFNGKPLVLVGKGVTFDCGGISIKPSQAMDEMRADMGGAATVTSAILGACKLNAPGHIIGLIPLCENMVNGKATKPGDVVTARNGTQIQVDNTDAEGRLLLADALLYGQDFKPTAILNAATLTGAIVVALGTAVTGVYSNNELLWNQLQNAGQSTGDRMWRMPLLKHYSSQVKPSQLADINNVGTGGRGGGSCTAAAFLHHFVDQGVKWAHLDIAGVMSTNGSDLPYLCKGMAGRPTRTLLEFI</sequence>
<dbReference type="PROSITE" id="PS00631">
    <property type="entry name" value="CYTOSOL_AP"/>
    <property type="match status" value="1"/>
</dbReference>
<evidence type="ECO:0000256" key="4">
    <source>
        <dbReference type="ARBA" id="ARBA00022801"/>
    </source>
</evidence>
<dbReference type="OMA" id="WPMPLPE"/>
<organism evidence="6 7">
    <name type="scientific">Ciona intestinalis</name>
    <name type="common">Transparent sea squirt</name>
    <name type="synonym">Ascidia intestinalis</name>
    <dbReference type="NCBI Taxonomy" id="7719"/>
    <lineage>
        <taxon>Eukaryota</taxon>
        <taxon>Metazoa</taxon>
        <taxon>Chordata</taxon>
        <taxon>Tunicata</taxon>
        <taxon>Ascidiacea</taxon>
        <taxon>Phlebobranchia</taxon>
        <taxon>Cionidae</taxon>
        <taxon>Ciona</taxon>
    </lineage>
</organism>
<feature type="domain" description="Cytosol aminopeptidase" evidence="5">
    <location>
        <begin position="372"/>
        <end position="379"/>
    </location>
</feature>
<reference evidence="6" key="2">
    <citation type="journal article" date="2008" name="Genome Biol.">
        <title>Improved genome assembly and evidence-based global gene model set for the chordate Ciona intestinalis: new insight into intron and operon populations.</title>
        <authorList>
            <person name="Satou Y."/>
            <person name="Mineta K."/>
            <person name="Ogasawara M."/>
            <person name="Sasakura Y."/>
            <person name="Shoguchi E."/>
            <person name="Ueno K."/>
            <person name="Yamada L."/>
            <person name="Matsumoto J."/>
            <person name="Wasserscheid J."/>
            <person name="Dewar K."/>
            <person name="Wiley G.B."/>
            <person name="Macmil S.L."/>
            <person name="Roe B.A."/>
            <person name="Zeller R.W."/>
            <person name="Hastings K.E."/>
            <person name="Lemaire P."/>
            <person name="Lindquist E."/>
            <person name="Endo T."/>
            <person name="Hotta K."/>
            <person name="Inaba K."/>
        </authorList>
    </citation>
    <scope>NUCLEOTIDE SEQUENCE [LARGE SCALE GENOMIC DNA]</scope>
    <source>
        <strain evidence="6">wild type</strain>
    </source>
</reference>
<protein>
    <submittedName>
        <fullName evidence="6">Cytosol aminopeptidase</fullName>
    </submittedName>
</protein>
<keyword evidence="2" id="KW-0031">Aminopeptidase</keyword>
<dbReference type="FunCoup" id="F6SSX2">
    <property type="interactions" value="47"/>
</dbReference>
<evidence type="ECO:0000256" key="3">
    <source>
        <dbReference type="ARBA" id="ARBA00022670"/>
    </source>
</evidence>
<reference evidence="7" key="1">
    <citation type="journal article" date="2002" name="Science">
        <title>The draft genome of Ciona intestinalis: insights into chordate and vertebrate origins.</title>
        <authorList>
            <person name="Dehal P."/>
            <person name="Satou Y."/>
            <person name="Campbell R.K."/>
            <person name="Chapman J."/>
            <person name="Degnan B."/>
            <person name="De Tomaso A."/>
            <person name="Davidson B."/>
            <person name="Di Gregorio A."/>
            <person name="Gelpke M."/>
            <person name="Goodstein D.M."/>
            <person name="Harafuji N."/>
            <person name="Hastings K.E."/>
            <person name="Ho I."/>
            <person name="Hotta K."/>
            <person name="Huang W."/>
            <person name="Kawashima T."/>
            <person name="Lemaire P."/>
            <person name="Martinez D."/>
            <person name="Meinertzhagen I.A."/>
            <person name="Necula S."/>
            <person name="Nonaka M."/>
            <person name="Putnam N."/>
            <person name="Rash S."/>
            <person name="Saiga H."/>
            <person name="Satake M."/>
            <person name="Terry A."/>
            <person name="Yamada L."/>
            <person name="Wang H.G."/>
            <person name="Awazu S."/>
            <person name="Azumi K."/>
            <person name="Boore J."/>
            <person name="Branno M."/>
            <person name="Chin-Bow S."/>
            <person name="DeSantis R."/>
            <person name="Doyle S."/>
            <person name="Francino P."/>
            <person name="Keys D.N."/>
            <person name="Haga S."/>
            <person name="Hayashi H."/>
            <person name="Hino K."/>
            <person name="Imai K.S."/>
            <person name="Inaba K."/>
            <person name="Kano S."/>
            <person name="Kobayashi K."/>
            <person name="Kobayashi M."/>
            <person name="Lee B.I."/>
            <person name="Makabe K.W."/>
            <person name="Manohar C."/>
            <person name="Matassi G."/>
            <person name="Medina M."/>
            <person name="Mochizuki Y."/>
            <person name="Mount S."/>
            <person name="Morishita T."/>
            <person name="Miura S."/>
            <person name="Nakayama A."/>
            <person name="Nishizaka S."/>
            <person name="Nomoto H."/>
            <person name="Ohta F."/>
            <person name="Oishi K."/>
            <person name="Rigoutsos I."/>
            <person name="Sano M."/>
            <person name="Sasaki A."/>
            <person name="Sasakura Y."/>
            <person name="Shoguchi E."/>
            <person name="Shin-i T."/>
            <person name="Spagnuolo A."/>
            <person name="Stainier D."/>
            <person name="Suzuki M.M."/>
            <person name="Tassy O."/>
            <person name="Takatori N."/>
            <person name="Tokuoka M."/>
            <person name="Yagi K."/>
            <person name="Yoshizaki F."/>
            <person name="Wada S."/>
            <person name="Zhang C."/>
            <person name="Hyatt P.D."/>
            <person name="Larimer F."/>
            <person name="Detter C."/>
            <person name="Doggett N."/>
            <person name="Glavina T."/>
            <person name="Hawkins T."/>
            <person name="Richardson P."/>
            <person name="Lucas S."/>
            <person name="Kohara Y."/>
            <person name="Levine M."/>
            <person name="Satoh N."/>
            <person name="Rokhsar D.S."/>
        </authorList>
    </citation>
    <scope>NUCLEOTIDE SEQUENCE [LARGE SCALE GENOMIC DNA]</scope>
</reference>
<dbReference type="GO" id="GO:0005737">
    <property type="term" value="C:cytoplasm"/>
    <property type="evidence" value="ECO:0000318"/>
    <property type="project" value="GO_Central"/>
</dbReference>
<dbReference type="InterPro" id="IPR000819">
    <property type="entry name" value="Peptidase_M17_C"/>
</dbReference>
<dbReference type="Proteomes" id="UP000008144">
    <property type="component" value="Chromosome 8"/>
</dbReference>
<comment type="similarity">
    <text evidence="1">Belongs to the peptidase M17 family.</text>
</comment>
<keyword evidence="3" id="KW-0645">Protease</keyword>
<dbReference type="InterPro" id="IPR043472">
    <property type="entry name" value="Macro_dom-like"/>
</dbReference>
<dbReference type="PANTHER" id="PTHR11963:SF23">
    <property type="entry name" value="CYTOSOL AMINOPEPTIDASE"/>
    <property type="match status" value="1"/>
</dbReference>
<dbReference type="PANTHER" id="PTHR11963">
    <property type="entry name" value="LEUCINE AMINOPEPTIDASE-RELATED"/>
    <property type="match status" value="1"/>
</dbReference>
<dbReference type="Ensembl" id="ENSCINT00000016401.3">
    <property type="protein sequence ID" value="ENSCINP00000016401.3"/>
    <property type="gene ID" value="ENSCING00000008012.3"/>
</dbReference>
<dbReference type="GO" id="GO:0030145">
    <property type="term" value="F:manganese ion binding"/>
    <property type="evidence" value="ECO:0007669"/>
    <property type="project" value="InterPro"/>
</dbReference>
<dbReference type="GO" id="GO:0008233">
    <property type="term" value="F:peptidase activity"/>
    <property type="evidence" value="ECO:0000318"/>
    <property type="project" value="GO_Central"/>
</dbReference>
<evidence type="ECO:0000313" key="7">
    <source>
        <dbReference type="Proteomes" id="UP000008144"/>
    </source>
</evidence>
<dbReference type="GeneTree" id="ENSGT00530000063255"/>
<name>F6SSX2_CIOIN</name>
<dbReference type="STRING" id="7719.ENSCINP00000016401"/>
<reference evidence="6" key="3">
    <citation type="submission" date="2025-08" db="UniProtKB">
        <authorList>
            <consortium name="Ensembl"/>
        </authorList>
    </citation>
    <scope>IDENTIFICATION</scope>
</reference>
<dbReference type="SUPFAM" id="SSF53187">
    <property type="entry name" value="Zn-dependent exopeptidases"/>
    <property type="match status" value="1"/>
</dbReference>
<evidence type="ECO:0000256" key="2">
    <source>
        <dbReference type="ARBA" id="ARBA00022438"/>
    </source>
</evidence>
<dbReference type="InParanoid" id="F6SSX2"/>
<dbReference type="SUPFAM" id="SSF52949">
    <property type="entry name" value="Macro domain-like"/>
    <property type="match status" value="1"/>
</dbReference>
<keyword evidence="4" id="KW-0378">Hydrolase</keyword>
<proteinExistence type="inferred from homology"/>